<dbReference type="Pfam" id="PF01554">
    <property type="entry name" value="MatE"/>
    <property type="match status" value="2"/>
</dbReference>
<dbReference type="OrthoDB" id="9780160at2"/>
<dbReference type="GO" id="GO:0042910">
    <property type="term" value="F:xenobiotic transmembrane transporter activity"/>
    <property type="evidence" value="ECO:0007669"/>
    <property type="project" value="InterPro"/>
</dbReference>
<name>A0A2S2BP94_9NOCA</name>
<comment type="subcellular location">
    <subcellularLocation>
        <location evidence="2">Cell membrane</location>
        <topology evidence="2">Multi-pass membrane protein</topology>
    </subcellularLocation>
</comment>
<gene>
    <name evidence="14" type="ORF">CBI38_01520</name>
</gene>
<dbReference type="NCBIfam" id="TIGR00797">
    <property type="entry name" value="matE"/>
    <property type="match status" value="1"/>
</dbReference>
<comment type="similarity">
    <text evidence="3">Belongs to the multi antimicrobial extrusion (MATE) (TC 2.A.66.1) family.</text>
</comment>
<feature type="transmembrane region" description="Helical" evidence="13">
    <location>
        <begin position="147"/>
        <end position="168"/>
    </location>
</feature>
<sequence>MTHGSTGTIAPTQSYRQTSRELAYLSAPIALTQLAQVALTTTDTVMMGLISIQALAAGGLAITLFNQLRTMGVGLVTAVGNLISGAVGRGERTGDTTPSEATAEEVRDIVRSSFLIATVAGIVGGILLVGLGYGLRFVGQDAEVLDMALPMLIALAPGLVPCLWFQVIRQFTVGMRRPKALLVITILSVLFNIALNWAFIYGTFGLPALGLPGIGVSTSLVYLLTFGIFAAMVRRDDVLSPMLSLAIHRSRPETVRTILRLGVPIAGTYGSEAGLFSVTAVIIGSFGAPALAAHTVVNQLTYIVFQVSVGISHGSSILVSRFVGLGEAIKSRLTARVAFSHAAIVIAVVGVVYLLAPTWVLSLFMDTSDTTAVSIATVLLAIAIFQQFADSAQNIGIGLLRGVGDTASSFGITLIGYWLVGLPVGLLFAFGFGLDTYGMWIGLSCGLLTAAILLLRTFQQRLRTIETQPAS</sequence>
<evidence type="ECO:0000256" key="9">
    <source>
        <dbReference type="ARBA" id="ARBA00022989"/>
    </source>
</evidence>
<evidence type="ECO:0000256" key="12">
    <source>
        <dbReference type="ARBA" id="ARBA00031636"/>
    </source>
</evidence>
<evidence type="ECO:0000256" key="7">
    <source>
        <dbReference type="ARBA" id="ARBA00022475"/>
    </source>
</evidence>
<accession>A0A2S2BP94</accession>
<evidence type="ECO:0000256" key="3">
    <source>
        <dbReference type="ARBA" id="ARBA00010199"/>
    </source>
</evidence>
<evidence type="ECO:0000256" key="2">
    <source>
        <dbReference type="ARBA" id="ARBA00004651"/>
    </source>
</evidence>
<feature type="transmembrane region" description="Helical" evidence="13">
    <location>
        <begin position="180"/>
        <end position="201"/>
    </location>
</feature>
<feature type="transmembrane region" description="Helical" evidence="13">
    <location>
        <begin position="437"/>
        <end position="455"/>
    </location>
</feature>
<dbReference type="PANTHER" id="PTHR43298">
    <property type="entry name" value="MULTIDRUG RESISTANCE PROTEIN NORM-RELATED"/>
    <property type="match status" value="1"/>
</dbReference>
<dbReference type="AlphaFoldDB" id="A0A2S2BP94"/>
<dbReference type="EMBL" id="CP021354">
    <property type="protein sequence ID" value="AWK70441.1"/>
    <property type="molecule type" value="Genomic_DNA"/>
</dbReference>
<evidence type="ECO:0000256" key="8">
    <source>
        <dbReference type="ARBA" id="ARBA00022692"/>
    </source>
</evidence>
<dbReference type="InterPro" id="IPR048279">
    <property type="entry name" value="MdtK-like"/>
</dbReference>
<feature type="transmembrane region" description="Helical" evidence="13">
    <location>
        <begin position="372"/>
        <end position="389"/>
    </location>
</feature>
<feature type="transmembrane region" description="Helical" evidence="13">
    <location>
        <begin position="213"/>
        <end position="233"/>
    </location>
</feature>
<dbReference type="Proteomes" id="UP000245711">
    <property type="component" value="Chromosome"/>
</dbReference>
<keyword evidence="6" id="KW-0050">Antiport</keyword>
<proteinExistence type="inferred from homology"/>
<feature type="transmembrane region" description="Helical" evidence="13">
    <location>
        <begin position="337"/>
        <end position="360"/>
    </location>
</feature>
<dbReference type="GO" id="GO:0005886">
    <property type="term" value="C:plasma membrane"/>
    <property type="evidence" value="ECO:0007669"/>
    <property type="project" value="UniProtKB-SubCell"/>
</dbReference>
<evidence type="ECO:0000256" key="5">
    <source>
        <dbReference type="ARBA" id="ARBA00022448"/>
    </source>
</evidence>
<dbReference type="GO" id="GO:0015297">
    <property type="term" value="F:antiporter activity"/>
    <property type="evidence" value="ECO:0007669"/>
    <property type="project" value="UniProtKB-KW"/>
</dbReference>
<keyword evidence="10" id="KW-0406">Ion transport</keyword>
<organism evidence="14 15">
    <name type="scientific">Rhodococcus oxybenzonivorans</name>
    <dbReference type="NCBI Taxonomy" id="1990687"/>
    <lineage>
        <taxon>Bacteria</taxon>
        <taxon>Bacillati</taxon>
        <taxon>Actinomycetota</taxon>
        <taxon>Actinomycetes</taxon>
        <taxon>Mycobacteriales</taxon>
        <taxon>Nocardiaceae</taxon>
        <taxon>Rhodococcus</taxon>
    </lineage>
</organism>
<keyword evidence="5" id="KW-0813">Transport</keyword>
<dbReference type="PANTHER" id="PTHR43298:SF2">
    <property type="entry name" value="FMN_FAD EXPORTER YEEO-RELATED"/>
    <property type="match status" value="1"/>
</dbReference>
<feature type="transmembrane region" description="Helical" evidence="13">
    <location>
        <begin position="22"/>
        <end position="39"/>
    </location>
</feature>
<dbReference type="CDD" id="cd13131">
    <property type="entry name" value="MATE_NorM_like"/>
    <property type="match status" value="1"/>
</dbReference>
<evidence type="ECO:0000256" key="11">
    <source>
        <dbReference type="ARBA" id="ARBA00023136"/>
    </source>
</evidence>
<dbReference type="InterPro" id="IPR050222">
    <property type="entry name" value="MATE_MdtK"/>
</dbReference>
<evidence type="ECO:0000256" key="1">
    <source>
        <dbReference type="ARBA" id="ARBA00003408"/>
    </source>
</evidence>
<evidence type="ECO:0000256" key="13">
    <source>
        <dbReference type="SAM" id="Phobius"/>
    </source>
</evidence>
<evidence type="ECO:0000313" key="14">
    <source>
        <dbReference type="EMBL" id="AWK70441.1"/>
    </source>
</evidence>
<feature type="transmembrane region" description="Helical" evidence="13">
    <location>
        <begin position="114"/>
        <end position="135"/>
    </location>
</feature>
<protein>
    <recommendedName>
        <fullName evidence="4">Probable multidrug resistance protein NorM</fullName>
    </recommendedName>
    <alternativeName>
        <fullName evidence="12">Multidrug-efflux transporter</fullName>
    </alternativeName>
</protein>
<keyword evidence="11 13" id="KW-0472">Membrane</keyword>
<feature type="transmembrane region" description="Helical" evidence="13">
    <location>
        <begin position="410"/>
        <end position="431"/>
    </location>
</feature>
<dbReference type="PIRSF" id="PIRSF006603">
    <property type="entry name" value="DinF"/>
    <property type="match status" value="1"/>
</dbReference>
<keyword evidence="7" id="KW-1003">Cell membrane</keyword>
<dbReference type="GO" id="GO:0006811">
    <property type="term" value="P:monoatomic ion transport"/>
    <property type="evidence" value="ECO:0007669"/>
    <property type="project" value="UniProtKB-KW"/>
</dbReference>
<keyword evidence="9 13" id="KW-1133">Transmembrane helix</keyword>
<dbReference type="InterPro" id="IPR002528">
    <property type="entry name" value="MATE_fam"/>
</dbReference>
<evidence type="ECO:0000256" key="4">
    <source>
        <dbReference type="ARBA" id="ARBA00020268"/>
    </source>
</evidence>
<dbReference type="RefSeq" id="WP_109325806.1">
    <property type="nucleotide sequence ID" value="NZ_CP021354.1"/>
</dbReference>
<comment type="function">
    <text evidence="1">Multidrug efflux pump.</text>
</comment>
<evidence type="ECO:0000256" key="6">
    <source>
        <dbReference type="ARBA" id="ARBA00022449"/>
    </source>
</evidence>
<reference evidence="14 15" key="1">
    <citation type="submission" date="2017-05" db="EMBL/GenBank/DDBJ databases">
        <title>Isolation of Rhodococcus sp. S2-17 biodegrading of BP-3.</title>
        <authorList>
            <person name="Lee Y."/>
            <person name="Kim K.H."/>
            <person name="Chun B.H."/>
            <person name="Jung H.S."/>
            <person name="Jeon C.O."/>
        </authorList>
    </citation>
    <scope>NUCLEOTIDE SEQUENCE [LARGE SCALE GENOMIC DNA]</scope>
    <source>
        <strain evidence="14 15">S2-17</strain>
    </source>
</reference>
<keyword evidence="15" id="KW-1185">Reference proteome</keyword>
<dbReference type="KEGG" id="roz:CBI38_01520"/>
<feature type="transmembrane region" description="Helical" evidence="13">
    <location>
        <begin position="45"/>
        <end position="65"/>
    </location>
</feature>
<keyword evidence="8 13" id="KW-0812">Transmembrane</keyword>
<evidence type="ECO:0000256" key="10">
    <source>
        <dbReference type="ARBA" id="ARBA00023065"/>
    </source>
</evidence>
<evidence type="ECO:0000313" key="15">
    <source>
        <dbReference type="Proteomes" id="UP000245711"/>
    </source>
</evidence>
<feature type="transmembrane region" description="Helical" evidence="13">
    <location>
        <begin position="303"/>
        <end position="325"/>
    </location>
</feature>